<proteinExistence type="predicted"/>
<organism evidence="2 3">
    <name type="scientific">Pholiota conissans</name>
    <dbReference type="NCBI Taxonomy" id="109636"/>
    <lineage>
        <taxon>Eukaryota</taxon>
        <taxon>Fungi</taxon>
        <taxon>Dikarya</taxon>
        <taxon>Basidiomycota</taxon>
        <taxon>Agaricomycotina</taxon>
        <taxon>Agaricomycetes</taxon>
        <taxon>Agaricomycetidae</taxon>
        <taxon>Agaricales</taxon>
        <taxon>Agaricineae</taxon>
        <taxon>Strophariaceae</taxon>
        <taxon>Pholiota</taxon>
    </lineage>
</organism>
<feature type="compositionally biased region" description="Basic residues" evidence="1">
    <location>
        <begin position="30"/>
        <end position="42"/>
    </location>
</feature>
<keyword evidence="3" id="KW-1185">Reference proteome</keyword>
<sequence>MAKPKRSATEVNNKARPSAVKPKAVETTKIRKVNAARRRKDRRQTNQTLRRSPRLAKSTVSEILEPQQTSVQQTQARQLQREPTPAPFYETIPDEYTGYPNPVQQLQREPTPDPFYETIPDNEYTECHCLFDQDGDSLISPTASEGEESDYEKRGKPILVLRGVDCLPPLQDTSSDWSDGYISDTPTITSSVEMSPVTYPRKLRDVREANDVTPEQIHRRQIKLARQGNQPIEDIIIIQYRPLTQRQPSSSMNMRSATTTPVDPRRRSVVPVAVLLWVEGSELLGQAVFRLIGGRAFCQYTEVSVKRLSSKHLSAQNRDLSRRLDIPQNMSCMRRRHHTKQSDELFMTKGQESPYIQTGSSFFILTYIAGKSKLFQLANATEAGGNNTVTKEKWLQSTGQEG</sequence>
<evidence type="ECO:0000313" key="3">
    <source>
        <dbReference type="Proteomes" id="UP000807469"/>
    </source>
</evidence>
<feature type="compositionally biased region" description="Low complexity" evidence="1">
    <location>
        <begin position="64"/>
        <end position="83"/>
    </location>
</feature>
<gene>
    <name evidence="2" type="ORF">BDN70DRAFT_922682</name>
</gene>
<evidence type="ECO:0000256" key="1">
    <source>
        <dbReference type="SAM" id="MobiDB-lite"/>
    </source>
</evidence>
<evidence type="ECO:0000313" key="2">
    <source>
        <dbReference type="EMBL" id="KAF9477339.1"/>
    </source>
</evidence>
<feature type="region of interest" description="Disordered" evidence="1">
    <location>
        <begin position="1"/>
        <end position="86"/>
    </location>
</feature>
<name>A0A9P6CYI7_9AGAR</name>
<dbReference type="EMBL" id="MU155264">
    <property type="protein sequence ID" value="KAF9477339.1"/>
    <property type="molecule type" value="Genomic_DNA"/>
</dbReference>
<dbReference type="Proteomes" id="UP000807469">
    <property type="component" value="Unassembled WGS sequence"/>
</dbReference>
<protein>
    <submittedName>
        <fullName evidence="2">Uncharacterized protein</fullName>
    </submittedName>
</protein>
<dbReference type="AlphaFoldDB" id="A0A9P6CYI7"/>
<reference evidence="2" key="1">
    <citation type="submission" date="2020-11" db="EMBL/GenBank/DDBJ databases">
        <authorList>
            <consortium name="DOE Joint Genome Institute"/>
            <person name="Ahrendt S."/>
            <person name="Riley R."/>
            <person name="Andreopoulos W."/>
            <person name="Labutti K."/>
            <person name="Pangilinan J."/>
            <person name="Ruiz-Duenas F.J."/>
            <person name="Barrasa J.M."/>
            <person name="Sanchez-Garcia M."/>
            <person name="Camarero S."/>
            <person name="Miyauchi S."/>
            <person name="Serrano A."/>
            <person name="Linde D."/>
            <person name="Babiker R."/>
            <person name="Drula E."/>
            <person name="Ayuso-Fernandez I."/>
            <person name="Pacheco R."/>
            <person name="Padilla G."/>
            <person name="Ferreira P."/>
            <person name="Barriuso J."/>
            <person name="Kellner H."/>
            <person name="Castanera R."/>
            <person name="Alfaro M."/>
            <person name="Ramirez L."/>
            <person name="Pisabarro A.G."/>
            <person name="Kuo A."/>
            <person name="Tritt A."/>
            <person name="Lipzen A."/>
            <person name="He G."/>
            <person name="Yan M."/>
            <person name="Ng V."/>
            <person name="Cullen D."/>
            <person name="Martin F."/>
            <person name="Rosso M.-N."/>
            <person name="Henrissat B."/>
            <person name="Hibbett D."/>
            <person name="Martinez A.T."/>
            <person name="Grigoriev I.V."/>
        </authorList>
    </citation>
    <scope>NUCLEOTIDE SEQUENCE</scope>
    <source>
        <strain evidence="2">CIRM-BRFM 674</strain>
    </source>
</reference>
<accession>A0A9P6CYI7</accession>
<comment type="caution">
    <text evidence="2">The sequence shown here is derived from an EMBL/GenBank/DDBJ whole genome shotgun (WGS) entry which is preliminary data.</text>
</comment>